<protein>
    <submittedName>
        <fullName evidence="1">Uncharacterized protein</fullName>
    </submittedName>
</protein>
<accession>A0A6G4AQN5</accession>
<keyword evidence="2" id="KW-1185">Reference proteome</keyword>
<dbReference type="AlphaFoldDB" id="A0A6G4AQN5"/>
<evidence type="ECO:0000313" key="2">
    <source>
        <dbReference type="Proteomes" id="UP000476310"/>
    </source>
</evidence>
<name>A0A6G4AQN5_9ACTN</name>
<dbReference type="EMBL" id="JAAIKT010000051">
    <property type="protein sequence ID" value="NEW74989.1"/>
    <property type="molecule type" value="Genomic_DNA"/>
</dbReference>
<reference evidence="1" key="1">
    <citation type="submission" date="2020-02" db="EMBL/GenBank/DDBJ databases">
        <title>A new Streptomyces sp. for controlling soil-borne diseases.</title>
        <authorList>
            <person name="Li X."/>
            <person name="Tian Y."/>
            <person name="Gao K."/>
        </authorList>
    </citation>
    <scope>NUCLEOTIDE SEQUENCE [LARGE SCALE GENOMIC DNA]</scope>
    <source>
        <strain evidence="1">0250</strain>
    </source>
</reference>
<organism evidence="1 2">
    <name type="scientific">Streptomyces rhizosphaericus</name>
    <dbReference type="NCBI Taxonomy" id="114699"/>
    <lineage>
        <taxon>Bacteria</taxon>
        <taxon>Bacillati</taxon>
        <taxon>Actinomycetota</taxon>
        <taxon>Actinomycetes</taxon>
        <taxon>Kitasatosporales</taxon>
        <taxon>Streptomycetaceae</taxon>
        <taxon>Streptomyces</taxon>
        <taxon>Streptomyces violaceusniger group</taxon>
    </lineage>
</organism>
<dbReference type="RefSeq" id="WP_164433009.1">
    <property type="nucleotide sequence ID" value="NZ_JAAIKT010000051.1"/>
</dbReference>
<evidence type="ECO:0000313" key="1">
    <source>
        <dbReference type="EMBL" id="NEW74989.1"/>
    </source>
</evidence>
<gene>
    <name evidence="1" type="ORF">G4H13_32655</name>
</gene>
<comment type="caution">
    <text evidence="1">The sequence shown here is derived from an EMBL/GenBank/DDBJ whole genome shotgun (WGS) entry which is preliminary data.</text>
</comment>
<proteinExistence type="predicted"/>
<dbReference type="Proteomes" id="UP000476310">
    <property type="component" value="Unassembled WGS sequence"/>
</dbReference>
<sequence length="64" mass="6779">MTGRAARRVEIALHLADHKAALAHPCPDCSGELVIEAGGGGRPMVWCGRCGRTWRPSDVEPNAA</sequence>